<dbReference type="PANTHER" id="PTHR31155:SF31">
    <property type="entry name" value="STEAROYL-[ACYL-CARRIER-PROTEIN] 9-DESATURASE 6, CHLOROPLASTIC"/>
    <property type="match status" value="1"/>
</dbReference>
<feature type="binding site" evidence="16">
    <location>
        <position position="237"/>
    </location>
    <ligand>
        <name>Fe cation</name>
        <dbReference type="ChEBI" id="CHEBI:24875"/>
        <label>2</label>
    </ligand>
</feature>
<evidence type="ECO:0000256" key="5">
    <source>
        <dbReference type="ARBA" id="ARBA00011738"/>
    </source>
</evidence>
<evidence type="ECO:0000256" key="10">
    <source>
        <dbReference type="ARBA" id="ARBA00022832"/>
    </source>
</evidence>
<dbReference type="Gene3D" id="1.10.620.20">
    <property type="entry name" value="Ribonucleotide Reductase, subunit A"/>
    <property type="match status" value="1"/>
</dbReference>
<comment type="subunit">
    <text evidence="5">Homodimer.</text>
</comment>
<keyword evidence="15" id="KW-0275">Fatty acid biosynthesis</keyword>
<reference evidence="17" key="1">
    <citation type="journal article" date="2005" name="PLoS Biol.">
        <title>The genomes of Oryza sativa: a history of duplications.</title>
        <authorList>
            <person name="Yu J."/>
            <person name="Wang J."/>
            <person name="Lin W."/>
            <person name="Li S."/>
            <person name="Li H."/>
            <person name="Zhou J."/>
            <person name="Ni P."/>
            <person name="Dong W."/>
            <person name="Hu S."/>
            <person name="Zeng C."/>
            <person name="Zhang J."/>
            <person name="Zhang Y."/>
            <person name="Li R."/>
            <person name="Xu Z."/>
            <person name="Li S."/>
            <person name="Li X."/>
            <person name="Zheng H."/>
            <person name="Cong L."/>
            <person name="Lin L."/>
            <person name="Yin J."/>
            <person name="Geng J."/>
            <person name="Li G."/>
            <person name="Shi J."/>
            <person name="Liu J."/>
            <person name="Lv H."/>
            <person name="Li J."/>
            <person name="Wang J."/>
            <person name="Deng Y."/>
            <person name="Ran L."/>
            <person name="Shi X."/>
            <person name="Wang X."/>
            <person name="Wu Q."/>
            <person name="Li C."/>
            <person name="Ren X."/>
            <person name="Wang J."/>
            <person name="Wang X."/>
            <person name="Li D."/>
            <person name="Liu D."/>
            <person name="Zhang X."/>
            <person name="Ji Z."/>
            <person name="Zhao W."/>
            <person name="Sun Y."/>
            <person name="Zhang Z."/>
            <person name="Bao J."/>
            <person name="Han Y."/>
            <person name="Dong L."/>
            <person name="Ji J."/>
            <person name="Chen P."/>
            <person name="Wu S."/>
            <person name="Liu J."/>
            <person name="Xiao Y."/>
            <person name="Bu D."/>
            <person name="Tan J."/>
            <person name="Yang L."/>
            <person name="Ye C."/>
            <person name="Zhang J."/>
            <person name="Xu J."/>
            <person name="Zhou Y."/>
            <person name="Yu Y."/>
            <person name="Zhang B."/>
            <person name="Zhuang S."/>
            <person name="Wei H."/>
            <person name="Liu B."/>
            <person name="Lei M."/>
            <person name="Yu H."/>
            <person name="Li Y."/>
            <person name="Xu H."/>
            <person name="Wei S."/>
            <person name="He X."/>
            <person name="Fang L."/>
            <person name="Zhang Z."/>
            <person name="Zhang Y."/>
            <person name="Huang X."/>
            <person name="Su Z."/>
            <person name="Tong W."/>
            <person name="Li J."/>
            <person name="Tong Z."/>
            <person name="Li S."/>
            <person name="Ye J."/>
            <person name="Wang L."/>
            <person name="Fang L."/>
            <person name="Lei T."/>
            <person name="Chen C."/>
            <person name="Chen H."/>
            <person name="Xu Z."/>
            <person name="Li H."/>
            <person name="Huang H."/>
            <person name="Zhang F."/>
            <person name="Xu H."/>
            <person name="Li N."/>
            <person name="Zhao C."/>
            <person name="Li S."/>
            <person name="Dong L."/>
            <person name="Huang Y."/>
            <person name="Li L."/>
            <person name="Xi Y."/>
            <person name="Qi Q."/>
            <person name="Li W."/>
            <person name="Zhang B."/>
            <person name="Hu W."/>
            <person name="Zhang Y."/>
            <person name="Tian X."/>
            <person name="Jiao Y."/>
            <person name="Liang X."/>
            <person name="Jin J."/>
            <person name="Gao L."/>
            <person name="Zheng W."/>
            <person name="Hao B."/>
            <person name="Liu S."/>
            <person name="Wang W."/>
            <person name="Yuan L."/>
            <person name="Cao M."/>
            <person name="McDermott J."/>
            <person name="Samudrala R."/>
            <person name="Wang J."/>
            <person name="Wong G.K."/>
            <person name="Yang H."/>
        </authorList>
    </citation>
    <scope>NUCLEOTIDE SEQUENCE [LARGE SCALE GENOMIC DNA]</scope>
</reference>
<name>A3A079_ORYSJ</name>
<evidence type="ECO:0000256" key="9">
    <source>
        <dbReference type="ARBA" id="ARBA00022723"/>
    </source>
</evidence>
<feature type="binding site" evidence="16">
    <location>
        <position position="199"/>
    </location>
    <ligand>
        <name>Fe cation</name>
        <dbReference type="ChEBI" id="CHEBI:24875"/>
        <label>1</label>
    </ligand>
</feature>
<proteinExistence type="inferred from homology"/>
<evidence type="ECO:0000256" key="8">
    <source>
        <dbReference type="ARBA" id="ARBA00022640"/>
    </source>
</evidence>
<keyword evidence="13 16" id="KW-0408">Iron</keyword>
<dbReference type="AlphaFoldDB" id="A3A079"/>
<dbReference type="InterPro" id="IPR012348">
    <property type="entry name" value="RNR-like"/>
</dbReference>
<dbReference type="UniPathway" id="UPA00199"/>
<evidence type="ECO:0000313" key="17">
    <source>
        <dbReference type="EMBL" id="EAZ14376.1"/>
    </source>
</evidence>
<evidence type="ECO:0000256" key="12">
    <source>
        <dbReference type="ARBA" id="ARBA00023002"/>
    </source>
</evidence>
<feature type="binding site" evidence="16">
    <location>
        <position position="326"/>
    </location>
    <ligand>
        <name>Fe cation</name>
        <dbReference type="ChEBI" id="CHEBI:24875"/>
        <label>2</label>
    </ligand>
</feature>
<dbReference type="GO" id="GO:0046872">
    <property type="term" value="F:metal ion binding"/>
    <property type="evidence" value="ECO:0007669"/>
    <property type="project" value="UniProtKB-KW"/>
</dbReference>
<dbReference type="GO" id="GO:0009507">
    <property type="term" value="C:chloroplast"/>
    <property type="evidence" value="ECO:0007669"/>
    <property type="project" value="UniProtKB-SubCell"/>
</dbReference>
<comment type="pathway">
    <text evidence="3">Lipid metabolism; fatty acid metabolism.</text>
</comment>
<dbReference type="GO" id="GO:0006633">
    <property type="term" value="P:fatty acid biosynthetic process"/>
    <property type="evidence" value="ECO:0007669"/>
    <property type="project" value="UniProtKB-KW"/>
</dbReference>
<feature type="binding site" evidence="16">
    <location>
        <position position="290"/>
    </location>
    <ligand>
        <name>Fe cation</name>
        <dbReference type="ChEBI" id="CHEBI:24875"/>
        <label>2</label>
    </ligand>
</feature>
<dbReference type="Pfam" id="PF03405">
    <property type="entry name" value="FA_desaturase_2"/>
    <property type="match status" value="1"/>
</dbReference>
<dbReference type="PANTHER" id="PTHR31155">
    <property type="entry name" value="ACYL- ACYL-CARRIER-PROTEIN DESATURASE-RELATED"/>
    <property type="match status" value="1"/>
</dbReference>
<feature type="binding site" evidence="16">
    <location>
        <position position="323"/>
    </location>
    <ligand>
        <name>Fe cation</name>
        <dbReference type="ChEBI" id="CHEBI:24875"/>
        <label>2</label>
    </ligand>
</feature>
<protein>
    <submittedName>
        <fullName evidence="17">Uncharacterized protein</fullName>
    </submittedName>
</protein>
<keyword evidence="11" id="KW-0809">Transit peptide</keyword>
<keyword evidence="6" id="KW-0444">Lipid biosynthesis</keyword>
<gene>
    <name evidence="17" type="ORF">OsJ_04296</name>
</gene>
<keyword evidence="7" id="KW-0150">Chloroplast</keyword>
<dbReference type="GO" id="GO:0045300">
    <property type="term" value="F:stearoyl-[ACP] desaturase activity"/>
    <property type="evidence" value="ECO:0007669"/>
    <property type="project" value="InterPro"/>
</dbReference>
<comment type="subcellular location">
    <subcellularLocation>
        <location evidence="2">Plastid</location>
        <location evidence="2">Chloroplast</location>
    </subcellularLocation>
</comment>
<evidence type="ECO:0000256" key="1">
    <source>
        <dbReference type="ARBA" id="ARBA00001954"/>
    </source>
</evidence>
<feature type="binding site" evidence="16">
    <location>
        <position position="323"/>
    </location>
    <ligand>
        <name>Fe cation</name>
        <dbReference type="ChEBI" id="CHEBI:24875"/>
        <label>1</label>
    </ligand>
</feature>
<organism evidence="17">
    <name type="scientific">Oryza sativa subsp. japonica</name>
    <name type="common">Rice</name>
    <dbReference type="NCBI Taxonomy" id="39947"/>
    <lineage>
        <taxon>Eukaryota</taxon>
        <taxon>Viridiplantae</taxon>
        <taxon>Streptophyta</taxon>
        <taxon>Embryophyta</taxon>
        <taxon>Tracheophyta</taxon>
        <taxon>Spermatophyta</taxon>
        <taxon>Magnoliopsida</taxon>
        <taxon>Liliopsida</taxon>
        <taxon>Poales</taxon>
        <taxon>Poaceae</taxon>
        <taxon>BOP clade</taxon>
        <taxon>Oryzoideae</taxon>
        <taxon>Oryzeae</taxon>
        <taxon>Oryzinae</taxon>
        <taxon>Oryza</taxon>
        <taxon>Oryza sativa</taxon>
    </lineage>
</organism>
<evidence type="ECO:0000256" key="2">
    <source>
        <dbReference type="ARBA" id="ARBA00004229"/>
    </source>
</evidence>
<evidence type="ECO:0000256" key="4">
    <source>
        <dbReference type="ARBA" id="ARBA00008749"/>
    </source>
</evidence>
<feature type="binding site" evidence="16">
    <location>
        <position position="237"/>
    </location>
    <ligand>
        <name>Fe cation</name>
        <dbReference type="ChEBI" id="CHEBI:24875"/>
        <label>1</label>
    </ligand>
</feature>
<feature type="binding site" evidence="16">
    <location>
        <position position="240"/>
    </location>
    <ligand>
        <name>Fe cation</name>
        <dbReference type="ChEBI" id="CHEBI:24875"/>
        <label>1</label>
    </ligand>
</feature>
<keyword evidence="10" id="KW-0276">Fatty acid metabolism</keyword>
<keyword evidence="8" id="KW-0934">Plastid</keyword>
<evidence type="ECO:0000256" key="3">
    <source>
        <dbReference type="ARBA" id="ARBA00004872"/>
    </source>
</evidence>
<keyword evidence="9 16" id="KW-0479">Metal-binding</keyword>
<evidence type="ECO:0000256" key="13">
    <source>
        <dbReference type="ARBA" id="ARBA00023004"/>
    </source>
</evidence>
<dbReference type="CDD" id="cd01050">
    <property type="entry name" value="Acyl_ACP_Desat"/>
    <property type="match status" value="1"/>
</dbReference>
<dbReference type="SUPFAM" id="SSF47240">
    <property type="entry name" value="Ferritin-like"/>
    <property type="match status" value="1"/>
</dbReference>
<dbReference type="Proteomes" id="UP000007752">
    <property type="component" value="Chromosome 1"/>
</dbReference>
<comment type="cofactor">
    <cofactor evidence="1">
        <name>Fe(2+)</name>
        <dbReference type="ChEBI" id="CHEBI:29033"/>
    </cofactor>
</comment>
<evidence type="ECO:0000256" key="16">
    <source>
        <dbReference type="PIRSR" id="PIRSR000346-1"/>
    </source>
</evidence>
<dbReference type="EMBL" id="CM000138">
    <property type="protein sequence ID" value="EAZ14376.1"/>
    <property type="molecule type" value="Genomic_DNA"/>
</dbReference>
<dbReference type="FunFam" id="1.10.620.20:FF:000002">
    <property type="entry name" value="Stearoyl-[acyl-carrier-protein] 9-desaturase, chloroplastic"/>
    <property type="match status" value="1"/>
</dbReference>
<sequence>MATSLPARLLVPCSWTKYRLTPVPFVMATSYREGQPDLRYGKLETGKQRTCSLRSVDPIHWPKMETSHEPQTPWRLAVHPAVVGTVRVSGCGAVVAPSRRQCRVSAAVLTAAETATATRRRVTHSMPPEKAEVFRSLEGWARSSLLPLLKPVEECWQPTDFLPDSSSEMFEHQVHELRARAAGLPDEYFVVLVGDMITEEALPTYQTMINTLDGVRDETGASACPWAVWTRTWTAEENRHGDILGKYMYLSGRVDMRMVEKTVQYLIGSGMDPGTENNPYLGFVYTSFQERATAVSHGNTARLARAHGDDVLARTCGTIAADEKRHETAYGRIVEQLLRLDPDGAMLAIADMMHKRITMPAHLMHDGRDMNLFDHFAAVAQRLNVYTARDYADIVEFLVKRWKLETLETGLSGEGRRARDFVCGLAKRMRRAAERAEDRAKKDEQRKVKFSWIYDREVIV</sequence>
<comment type="cofactor">
    <cofactor evidence="16">
        <name>Fe cation</name>
        <dbReference type="ChEBI" id="CHEBI:24875"/>
    </cofactor>
    <text evidence="16">Binds 2 iron ions per subunit.</text>
</comment>
<dbReference type="InterPro" id="IPR005067">
    <property type="entry name" value="Fatty_acid_desaturase-2"/>
</dbReference>
<evidence type="ECO:0000256" key="7">
    <source>
        <dbReference type="ARBA" id="ARBA00022528"/>
    </source>
</evidence>
<evidence type="ECO:0000256" key="15">
    <source>
        <dbReference type="ARBA" id="ARBA00023160"/>
    </source>
</evidence>
<evidence type="ECO:0000256" key="6">
    <source>
        <dbReference type="ARBA" id="ARBA00022516"/>
    </source>
</evidence>
<keyword evidence="14" id="KW-0443">Lipid metabolism</keyword>
<keyword evidence="12" id="KW-0560">Oxidoreductase</keyword>
<dbReference type="PIRSF" id="PIRSF000346">
    <property type="entry name" value="Dlt9_acylACP_des"/>
    <property type="match status" value="1"/>
</dbReference>
<reference evidence="17" key="2">
    <citation type="submission" date="2008-12" db="EMBL/GenBank/DDBJ databases">
        <title>Improved gene annotation of the rice (Oryza sativa) genomes.</title>
        <authorList>
            <person name="Wang J."/>
            <person name="Li R."/>
            <person name="Fan W."/>
            <person name="Huang Q."/>
            <person name="Zhang J."/>
            <person name="Zhou Y."/>
            <person name="Hu Y."/>
            <person name="Zi S."/>
            <person name="Li J."/>
            <person name="Ni P."/>
            <person name="Zheng H."/>
            <person name="Zhang Y."/>
            <person name="Zhao M."/>
            <person name="Hao Q."/>
            <person name="McDermott J."/>
            <person name="Samudrala R."/>
            <person name="Kristiansen K."/>
            <person name="Wong G.K.-S."/>
        </authorList>
    </citation>
    <scope>NUCLEOTIDE SEQUENCE</scope>
</reference>
<comment type="similarity">
    <text evidence="4">Belongs to the fatty acid desaturase type 2 family.</text>
</comment>
<accession>A3A079</accession>
<evidence type="ECO:0000256" key="14">
    <source>
        <dbReference type="ARBA" id="ARBA00023098"/>
    </source>
</evidence>
<evidence type="ECO:0000256" key="11">
    <source>
        <dbReference type="ARBA" id="ARBA00022946"/>
    </source>
</evidence>
<dbReference type="InterPro" id="IPR009078">
    <property type="entry name" value="Ferritin-like_SF"/>
</dbReference>